<comment type="caution">
    <text evidence="1">The sequence shown here is derived from an EMBL/GenBank/DDBJ whole genome shotgun (WGS) entry which is preliminary data.</text>
</comment>
<evidence type="ECO:0000313" key="2">
    <source>
        <dbReference type="Proteomes" id="UP000248039"/>
    </source>
</evidence>
<gene>
    <name evidence="1" type="ORF">C7C46_27415</name>
</gene>
<dbReference type="InterPro" id="IPR019734">
    <property type="entry name" value="TPR_rpt"/>
</dbReference>
<evidence type="ECO:0008006" key="3">
    <source>
        <dbReference type="Google" id="ProtNLM"/>
    </source>
</evidence>
<dbReference type="InterPro" id="IPR011990">
    <property type="entry name" value="TPR-like_helical_dom_sf"/>
</dbReference>
<proteinExistence type="predicted"/>
<dbReference type="RefSeq" id="WP_110672619.1">
    <property type="nucleotide sequence ID" value="NZ_PYBW01000120.1"/>
</dbReference>
<protein>
    <recommendedName>
        <fullName evidence="3">Tetratricopeptide repeat protein</fullName>
    </recommendedName>
</protein>
<keyword evidence="2" id="KW-1185">Reference proteome</keyword>
<dbReference type="OrthoDB" id="56388at2"/>
<sequence>MLETTDAVFAALRENDARPYGRTRTVTAEELVDAADQFDDTKLKVLALLELMEAYEYDGEARKAPVVFARVLKFWDSDPQEFSKWAAHQVFWRFKWVAAALLGAPEVPLAAIRRWHEEMRERYTKAGHGLQPYYAEKFRLAAHLEQDRVGAFELWATRWRTELSDCAACETRTRALHHVALGDDARALAVWEPVLSGDSGCTEEPYTSHGYALLPLLRQGRTDQARSSHLTGYRYARGKAAMAGQIGLHLEFCALSGNEPRGLEILAENRELLDRATDPLDRLGLLTGVEVLLARLVELGHGELAVAGPAGRGWTVAELLREAAEQAGALAARFDERNGTDAVTARRRARLARRPLLAEPLALGVRTATALAAPERPVAAAPQPPELPEDLVELVLRARELERAGDPQAERVWLRVDELVSAPGHTHPQDPRLGPAERLHAELVEQRAYTPALRWDLPGRRAVLTEAQEAYQQAGLAGRALSVRAQLAVLELGEGDGLAADWALLDELLAEAEALRAEQLMEPDDWARLLQSRAYAAHSDLIEAEEELRAEPAERFAAAVAAFLAEAERLELVGRQVTARQYLANAAARQERFAEAEQELALALELIERAGLPWRAPLVHGLLAQVKLARDEREQAVELLHRALAEASRLGLWSFPYGPSYALLGHALGHLGDTAGAVRALSEAADRFDRDSKPVEAADVRLQLAEALTSAGRGADAVAVLESVLLDSGAQVLGERRLAQVRLQLARGLAMLAEYREAAEEYLLLADQVSGWGDDPQTLTMVACESAVALAEAGRLEAAEAARERAMAAHAVAPLPGKAATMLRELARAVMEQQGSEGLPTALAHLAAADEVGEQAQDAAAEPELRFLRASVHDSRARALATGERTEEALAEAELAAAAFEAGGAEGELGRAEAVRLAAVFEHRLGRTQAARERLAAGERRVRAAGHPEAAEVLADLAERLAQDAG</sequence>
<dbReference type="AlphaFoldDB" id="A0A2V4N6X8"/>
<dbReference type="SMART" id="SM00028">
    <property type="entry name" value="TPR"/>
    <property type="match status" value="3"/>
</dbReference>
<reference evidence="1 2" key="1">
    <citation type="submission" date="2018-03" db="EMBL/GenBank/DDBJ databases">
        <title>Bioinformatic expansion and discovery of thiopeptide antibiotics.</title>
        <authorList>
            <person name="Schwalen C.J."/>
            <person name="Hudson G.A."/>
            <person name="Mitchell D.A."/>
        </authorList>
    </citation>
    <scope>NUCLEOTIDE SEQUENCE [LARGE SCALE GENOMIC DNA]</scope>
    <source>
        <strain evidence="1 2">ATCC 21389</strain>
    </source>
</reference>
<evidence type="ECO:0000313" key="1">
    <source>
        <dbReference type="EMBL" id="PYC70205.1"/>
    </source>
</evidence>
<accession>A0A2V4N6X8</accession>
<dbReference type="SUPFAM" id="SSF48452">
    <property type="entry name" value="TPR-like"/>
    <property type="match status" value="1"/>
</dbReference>
<dbReference type="EMBL" id="PYBW01000120">
    <property type="protein sequence ID" value="PYC70205.1"/>
    <property type="molecule type" value="Genomic_DNA"/>
</dbReference>
<name>A0A2V4N6X8_9ACTN</name>
<dbReference type="Gene3D" id="1.25.40.10">
    <property type="entry name" value="Tetratricopeptide repeat domain"/>
    <property type="match status" value="1"/>
</dbReference>
<organism evidence="1 2">
    <name type="scientific">Streptomyces tateyamensis</name>
    <dbReference type="NCBI Taxonomy" id="565073"/>
    <lineage>
        <taxon>Bacteria</taxon>
        <taxon>Bacillati</taxon>
        <taxon>Actinomycetota</taxon>
        <taxon>Actinomycetes</taxon>
        <taxon>Kitasatosporales</taxon>
        <taxon>Streptomycetaceae</taxon>
        <taxon>Streptomyces</taxon>
    </lineage>
</organism>
<dbReference type="Proteomes" id="UP000248039">
    <property type="component" value="Unassembled WGS sequence"/>
</dbReference>